<comment type="caution">
    <text evidence="15">The sequence shown here is derived from an EMBL/GenBank/DDBJ whole genome shotgun (WGS) entry which is preliminary data.</text>
</comment>
<evidence type="ECO:0000256" key="12">
    <source>
        <dbReference type="ARBA" id="ARBA00031407"/>
    </source>
</evidence>
<dbReference type="EMBL" id="JAEPQZ010000016">
    <property type="protein sequence ID" value="KAG2172691.1"/>
    <property type="molecule type" value="Genomic_DNA"/>
</dbReference>
<feature type="chain" id="PRO_5034324412" description="Mitochondrial import inner membrane translocase subunit TIM16" evidence="14">
    <location>
        <begin position="19"/>
        <end position="140"/>
    </location>
</feature>
<keyword evidence="14" id="KW-0732">Signal</keyword>
<keyword evidence="16" id="KW-1185">Reference proteome</keyword>
<keyword evidence="7" id="KW-0653">Protein transport</keyword>
<evidence type="ECO:0000256" key="6">
    <source>
        <dbReference type="ARBA" id="ARBA00022792"/>
    </source>
</evidence>
<keyword evidence="8" id="KW-0811">Translocation</keyword>
<feature type="signal peptide" evidence="14">
    <location>
        <begin position="1"/>
        <end position="18"/>
    </location>
</feature>
<proteinExistence type="inferred from homology"/>
<dbReference type="GO" id="GO:0005744">
    <property type="term" value="C:TIM23 mitochondrial import inner membrane translocase complex"/>
    <property type="evidence" value="ECO:0007669"/>
    <property type="project" value="InterPro"/>
</dbReference>
<evidence type="ECO:0000256" key="4">
    <source>
        <dbReference type="ARBA" id="ARBA00020721"/>
    </source>
</evidence>
<dbReference type="PANTHER" id="PTHR12388:SF0">
    <property type="entry name" value="MITOCHONDRIAL IMPORT INNER MEMBRANE TRANSLOCASE SUBUNIT TIM16"/>
    <property type="match status" value="1"/>
</dbReference>
<dbReference type="GO" id="GO:0030150">
    <property type="term" value="P:protein import into mitochondrial matrix"/>
    <property type="evidence" value="ECO:0007669"/>
    <property type="project" value="InterPro"/>
</dbReference>
<dbReference type="Proteomes" id="UP000654370">
    <property type="component" value="Unassembled WGS sequence"/>
</dbReference>
<name>A0A8H7PEY8_MORIS</name>
<evidence type="ECO:0000256" key="11">
    <source>
        <dbReference type="ARBA" id="ARBA00030422"/>
    </source>
</evidence>
<gene>
    <name evidence="15" type="ORF">INT43_000038</name>
</gene>
<evidence type="ECO:0000256" key="14">
    <source>
        <dbReference type="SAM" id="SignalP"/>
    </source>
</evidence>
<evidence type="ECO:0000313" key="15">
    <source>
        <dbReference type="EMBL" id="KAG2172691.1"/>
    </source>
</evidence>
<evidence type="ECO:0000256" key="5">
    <source>
        <dbReference type="ARBA" id="ARBA00022448"/>
    </source>
</evidence>
<keyword evidence="10" id="KW-0472">Membrane</keyword>
<dbReference type="Gene3D" id="1.10.287.110">
    <property type="entry name" value="DnaJ domain"/>
    <property type="match status" value="1"/>
</dbReference>
<evidence type="ECO:0000313" key="16">
    <source>
        <dbReference type="Proteomes" id="UP000654370"/>
    </source>
</evidence>
<evidence type="ECO:0000256" key="7">
    <source>
        <dbReference type="ARBA" id="ARBA00022927"/>
    </source>
</evidence>
<dbReference type="OrthoDB" id="10262892at2759"/>
<feature type="region of interest" description="Disordered" evidence="13">
    <location>
        <begin position="115"/>
        <end position="140"/>
    </location>
</feature>
<organism evidence="15 16">
    <name type="scientific">Mortierella isabellina</name>
    <name type="common">Filamentous fungus</name>
    <name type="synonym">Umbelopsis isabellina</name>
    <dbReference type="NCBI Taxonomy" id="91625"/>
    <lineage>
        <taxon>Eukaryota</taxon>
        <taxon>Fungi</taxon>
        <taxon>Fungi incertae sedis</taxon>
        <taxon>Mucoromycota</taxon>
        <taxon>Mucoromycotina</taxon>
        <taxon>Umbelopsidomycetes</taxon>
        <taxon>Umbelopsidales</taxon>
        <taxon>Umbelopsidaceae</taxon>
        <taxon>Umbelopsis</taxon>
    </lineage>
</organism>
<sequence>MSGRLIAQILVSVGTVVGRAFVAAYKQAAANAAQGGGAAGRAGTKASAADALTRKTGLTMDEACQILNVTREAELAEVAKHYDHLFKVNDSSAGGSFYLQSKVVRAKERFELERAEQLKEKAEAEAPKNDQQQPPPNGSA</sequence>
<dbReference type="Pfam" id="PF03656">
    <property type="entry name" value="Pam16"/>
    <property type="match status" value="1"/>
</dbReference>
<dbReference type="PANTHER" id="PTHR12388">
    <property type="entry name" value="MITOCHONDRIA ASSOCIATED GRANULOCYTE MACROPHAGE CSF SIGNALING MOLECULE"/>
    <property type="match status" value="1"/>
</dbReference>
<keyword evidence="6" id="KW-0999">Mitochondrion inner membrane</keyword>
<accession>A0A8H7PEY8</accession>
<dbReference type="AlphaFoldDB" id="A0A8H7PEY8"/>
<dbReference type="InterPro" id="IPR036869">
    <property type="entry name" value="J_dom_sf"/>
</dbReference>
<keyword evidence="5" id="KW-0813">Transport</keyword>
<comment type="similarity">
    <text evidence="2">Belongs to the TIM16/PAM16 family.</text>
</comment>
<evidence type="ECO:0000256" key="8">
    <source>
        <dbReference type="ARBA" id="ARBA00023010"/>
    </source>
</evidence>
<dbReference type="FunFam" id="1.10.287.110:FF:000006">
    <property type="entry name" value="Import inner membrane translocase subunit TIM16"/>
    <property type="match status" value="1"/>
</dbReference>
<evidence type="ECO:0000256" key="13">
    <source>
        <dbReference type="SAM" id="MobiDB-lite"/>
    </source>
</evidence>
<reference evidence="15" key="1">
    <citation type="submission" date="2020-12" db="EMBL/GenBank/DDBJ databases">
        <title>Metabolic potential, ecology and presence of endohyphal bacteria is reflected in genomic diversity of Mucoromycotina.</title>
        <authorList>
            <person name="Muszewska A."/>
            <person name="Okrasinska A."/>
            <person name="Steczkiewicz K."/>
            <person name="Drgas O."/>
            <person name="Orlowska M."/>
            <person name="Perlinska-Lenart U."/>
            <person name="Aleksandrzak-Piekarczyk T."/>
            <person name="Szatraj K."/>
            <person name="Zielenkiewicz U."/>
            <person name="Pilsyk S."/>
            <person name="Malc E."/>
            <person name="Mieczkowski P."/>
            <person name="Kruszewska J.S."/>
            <person name="Biernat P."/>
            <person name="Pawlowska J."/>
        </authorList>
    </citation>
    <scope>NUCLEOTIDE SEQUENCE</scope>
    <source>
        <strain evidence="15">WA0000067209</strain>
    </source>
</reference>
<dbReference type="InterPro" id="IPR005341">
    <property type="entry name" value="Tim16"/>
</dbReference>
<evidence type="ECO:0000256" key="1">
    <source>
        <dbReference type="ARBA" id="ARBA00004637"/>
    </source>
</evidence>
<evidence type="ECO:0000256" key="2">
    <source>
        <dbReference type="ARBA" id="ARBA00008817"/>
    </source>
</evidence>
<protein>
    <recommendedName>
        <fullName evidence="4">Mitochondrial import inner membrane translocase subunit TIM16</fullName>
    </recommendedName>
    <alternativeName>
        <fullName evidence="3">Mitochondrial import inner membrane translocase subunit tim16</fullName>
    </alternativeName>
    <alternativeName>
        <fullName evidence="11 12">Presequence translocated-associated motor subunit PAM16</fullName>
    </alternativeName>
</protein>
<feature type="compositionally biased region" description="Basic and acidic residues" evidence="13">
    <location>
        <begin position="115"/>
        <end position="128"/>
    </location>
</feature>
<evidence type="ECO:0000256" key="10">
    <source>
        <dbReference type="ARBA" id="ARBA00023136"/>
    </source>
</evidence>
<evidence type="ECO:0000256" key="9">
    <source>
        <dbReference type="ARBA" id="ARBA00023128"/>
    </source>
</evidence>
<keyword evidence="9" id="KW-0496">Mitochondrion</keyword>
<comment type="subcellular location">
    <subcellularLocation>
        <location evidence="1">Mitochondrion inner membrane</location>
        <topology evidence="1">Peripheral membrane protein</topology>
    </subcellularLocation>
</comment>
<evidence type="ECO:0000256" key="3">
    <source>
        <dbReference type="ARBA" id="ARBA00013571"/>
    </source>
</evidence>